<dbReference type="Pfam" id="PF04313">
    <property type="entry name" value="HSDR_N"/>
    <property type="match status" value="1"/>
</dbReference>
<dbReference type="EMBL" id="MT630800">
    <property type="protein sequence ID" value="QNO43225.1"/>
    <property type="molecule type" value="Genomic_DNA"/>
</dbReference>
<evidence type="ECO:0000313" key="5">
    <source>
        <dbReference type="EMBL" id="QNO45634.1"/>
    </source>
</evidence>
<dbReference type="InterPro" id="IPR007409">
    <property type="entry name" value="Restrct_endonuc_type1_HsdR_N"/>
</dbReference>
<dbReference type="GO" id="GO:0005524">
    <property type="term" value="F:ATP binding"/>
    <property type="evidence" value="ECO:0007669"/>
    <property type="project" value="UniProtKB-KW"/>
</dbReference>
<dbReference type="EMBL" id="MT630721">
    <property type="protein sequence ID" value="QNO42228.1"/>
    <property type="molecule type" value="Genomic_DNA"/>
</dbReference>
<gene>
    <name evidence="4" type="ORF">BALIDPJP_00002</name>
    <name evidence="3" type="ORF">EOOENEJO_00003</name>
    <name evidence="5" type="ORF">JMABOEBK_00031</name>
    <name evidence="2" type="ORF">MKPHGJHB_00006</name>
</gene>
<evidence type="ECO:0000313" key="3">
    <source>
        <dbReference type="EMBL" id="QNO43225.1"/>
    </source>
</evidence>
<protein>
    <recommendedName>
        <fullName evidence="1">Restriction endonuclease type I HsdR N-terminal domain-containing protein</fullName>
    </recommendedName>
</protein>
<evidence type="ECO:0000313" key="4">
    <source>
        <dbReference type="EMBL" id="QNO45354.1"/>
    </source>
</evidence>
<dbReference type="InterPro" id="IPR017035">
    <property type="entry name" value="UCP035009_HsdR_All3000-type"/>
</dbReference>
<dbReference type="AlphaFoldDB" id="A0A7G9YCA0"/>
<proteinExistence type="predicted"/>
<dbReference type="EMBL" id="MT631102">
    <property type="protein sequence ID" value="QNO45354.1"/>
    <property type="molecule type" value="Genomic_DNA"/>
</dbReference>
<dbReference type="GO" id="GO:0009307">
    <property type="term" value="P:DNA restriction-modification system"/>
    <property type="evidence" value="ECO:0007669"/>
    <property type="project" value="UniProtKB-KW"/>
</dbReference>
<name>A0A7G9YCA0_9EURY</name>
<sequence>MDFIDQINGLSNKISKELGHIETEEATKNALIMPFINILGYNVFNPAEVVPEFTCDVGTKKGEKVDYAIIKGGTPIMLFECKSANSDLETEHASQLYRYFSVTDVQVGVLTNGIAYKFYSDLEEANKMDAKPFLEFDLLDIKEPLLEELKRFRKESFAIEEILSSASELKYTKEIKKILGDELNSPSEEFVRFFTKKVYSGKMTKRVKEDFKDITHHAFKQFVNEKISDRLKSALEHETDSDAQENIVALKGENLEAEKVDGIVTTEEEIEGFHIVRAILHEITDPERVVLRDMKGHCNVLFDDNIKKPICRFRFNRKQKYVGFIDENKAEEKVQIDKLSDIYRYDEKLKAAIGYYAESASSKDSPERSE</sequence>
<feature type="domain" description="Restriction endonuclease type I HsdR N-terminal" evidence="1">
    <location>
        <begin position="48"/>
        <end position="126"/>
    </location>
</feature>
<dbReference type="GO" id="GO:0009035">
    <property type="term" value="F:type I site-specific deoxyribonuclease activity"/>
    <property type="evidence" value="ECO:0007669"/>
    <property type="project" value="UniProtKB-EC"/>
</dbReference>
<dbReference type="GO" id="GO:0003677">
    <property type="term" value="F:DNA binding"/>
    <property type="evidence" value="ECO:0007669"/>
    <property type="project" value="UniProtKB-KW"/>
</dbReference>
<dbReference type="PIRSF" id="PIRSF035009">
    <property type="entry name" value="UCP035009_HSDR_N"/>
    <property type="match status" value="1"/>
</dbReference>
<evidence type="ECO:0000313" key="2">
    <source>
        <dbReference type="EMBL" id="QNO42228.1"/>
    </source>
</evidence>
<evidence type="ECO:0000259" key="1">
    <source>
        <dbReference type="Pfam" id="PF04313"/>
    </source>
</evidence>
<accession>A0A7G9YCA0</accession>
<reference evidence="5" key="1">
    <citation type="submission" date="2020-06" db="EMBL/GenBank/DDBJ databases">
        <title>Unique genomic features of the anaerobic methanotrophic archaea.</title>
        <authorList>
            <person name="Chadwick G.L."/>
            <person name="Skennerton C.T."/>
            <person name="Laso-Perez R."/>
            <person name="Leu A.O."/>
            <person name="Speth D.R."/>
            <person name="Yu H."/>
            <person name="Morgan-Lang C."/>
            <person name="Hatzenpichler R."/>
            <person name="Goudeau D."/>
            <person name="Malmstrom R."/>
            <person name="Brazelton W.J."/>
            <person name="Woyke T."/>
            <person name="Hallam S.J."/>
            <person name="Tyson G.W."/>
            <person name="Wegener G."/>
            <person name="Boetius A."/>
            <person name="Orphan V."/>
        </authorList>
    </citation>
    <scope>NUCLEOTIDE SEQUENCE</scope>
</reference>
<organism evidence="5">
    <name type="scientific">Candidatus Methanogaster sp. ANME-2c ERB4</name>
    <dbReference type="NCBI Taxonomy" id="2759911"/>
    <lineage>
        <taxon>Archaea</taxon>
        <taxon>Methanobacteriati</taxon>
        <taxon>Methanobacteriota</taxon>
        <taxon>Stenosarchaea group</taxon>
        <taxon>Methanomicrobia</taxon>
        <taxon>Methanosarcinales</taxon>
        <taxon>ANME-2 cluster</taxon>
        <taxon>Candidatus Methanogasteraceae</taxon>
        <taxon>Candidatus Methanogaster</taxon>
    </lineage>
</organism>
<dbReference type="EMBL" id="MT631136">
    <property type="protein sequence ID" value="QNO45634.1"/>
    <property type="molecule type" value="Genomic_DNA"/>
</dbReference>